<dbReference type="PANTHER" id="PTHR30349">
    <property type="entry name" value="PHAGE INTEGRASE-RELATED"/>
    <property type="match status" value="1"/>
</dbReference>
<feature type="domain" description="Core-binding (CB)" evidence="7">
    <location>
        <begin position="32"/>
        <end position="111"/>
    </location>
</feature>
<dbReference type="Gene3D" id="1.10.443.10">
    <property type="entry name" value="Intergrase catalytic core"/>
    <property type="match status" value="1"/>
</dbReference>
<dbReference type="Pfam" id="PF00589">
    <property type="entry name" value="Phage_integrase"/>
    <property type="match status" value="1"/>
</dbReference>
<dbReference type="InterPro" id="IPR050090">
    <property type="entry name" value="Tyrosine_recombinase_XerCD"/>
</dbReference>
<comment type="caution">
    <text evidence="8">The sequence shown here is derived from an EMBL/GenBank/DDBJ whole genome shotgun (WGS) entry which is preliminary data.</text>
</comment>
<keyword evidence="9" id="KW-1185">Reference proteome</keyword>
<reference evidence="8 9" key="1">
    <citation type="submission" date="2023-10" db="EMBL/GenBank/DDBJ databases">
        <title>Holzapfeliella saturejae sp. nov. isolated from Satureja montana flowers.</title>
        <authorList>
            <person name="Alcantara C."/>
            <person name="Zuniga M."/>
            <person name="Landete J.M."/>
            <person name="Monedero V."/>
        </authorList>
    </citation>
    <scope>NUCLEOTIDE SEQUENCE [LARGE SCALE GENOMIC DNA]</scope>
    <source>
        <strain evidence="8 9">He02</strain>
    </source>
</reference>
<accession>A0ABU8SHV7</accession>
<dbReference type="Proteomes" id="UP001377804">
    <property type="component" value="Unassembled WGS sequence"/>
</dbReference>
<evidence type="ECO:0000256" key="4">
    <source>
        <dbReference type="ARBA" id="ARBA00023172"/>
    </source>
</evidence>
<dbReference type="InterPro" id="IPR011010">
    <property type="entry name" value="DNA_brk_join_enz"/>
</dbReference>
<dbReference type="SUPFAM" id="SSF56349">
    <property type="entry name" value="DNA breaking-rejoining enzymes"/>
    <property type="match status" value="1"/>
</dbReference>
<gene>
    <name evidence="8" type="ORF">R4Y45_06830</name>
</gene>
<dbReference type="Gene3D" id="1.10.150.130">
    <property type="match status" value="1"/>
</dbReference>
<dbReference type="InterPro" id="IPR013762">
    <property type="entry name" value="Integrase-like_cat_sf"/>
</dbReference>
<evidence type="ECO:0000259" key="7">
    <source>
        <dbReference type="PROSITE" id="PS51900"/>
    </source>
</evidence>
<evidence type="ECO:0000256" key="1">
    <source>
        <dbReference type="ARBA" id="ARBA00008857"/>
    </source>
</evidence>
<dbReference type="InterPro" id="IPR004107">
    <property type="entry name" value="Integrase_SAM-like_N"/>
</dbReference>
<organism evidence="8 9">
    <name type="scientific">Holzapfeliella saturejae</name>
    <dbReference type="NCBI Taxonomy" id="3082953"/>
    <lineage>
        <taxon>Bacteria</taxon>
        <taxon>Bacillati</taxon>
        <taxon>Bacillota</taxon>
        <taxon>Bacilli</taxon>
        <taxon>Lactobacillales</taxon>
        <taxon>Lactobacillaceae</taxon>
        <taxon>Holzapfeliella</taxon>
    </lineage>
</organism>
<comment type="similarity">
    <text evidence="1">Belongs to the 'phage' integrase family.</text>
</comment>
<name>A0ABU8SHV7_9LACO</name>
<protein>
    <submittedName>
        <fullName evidence="8">Tyrosine-type recombinase/integrase</fullName>
    </submittedName>
</protein>
<evidence type="ECO:0000256" key="2">
    <source>
        <dbReference type="ARBA" id="ARBA00022908"/>
    </source>
</evidence>
<evidence type="ECO:0000256" key="3">
    <source>
        <dbReference type="ARBA" id="ARBA00023125"/>
    </source>
</evidence>
<dbReference type="InterPro" id="IPR002104">
    <property type="entry name" value="Integrase_catalytic"/>
</dbReference>
<dbReference type="Pfam" id="PF02899">
    <property type="entry name" value="Phage_int_SAM_1"/>
    <property type="match status" value="1"/>
</dbReference>
<dbReference type="PROSITE" id="PS51898">
    <property type="entry name" value="TYR_RECOMBINASE"/>
    <property type="match status" value="1"/>
</dbReference>
<dbReference type="RefSeq" id="WP_339970435.1">
    <property type="nucleotide sequence ID" value="NZ_JAWMWG010000005.1"/>
</dbReference>
<dbReference type="PANTHER" id="PTHR30349:SF41">
    <property type="entry name" value="INTEGRASE_RECOMBINASE PROTEIN MJ0367-RELATED"/>
    <property type="match status" value="1"/>
</dbReference>
<keyword evidence="3 5" id="KW-0238">DNA-binding</keyword>
<evidence type="ECO:0000259" key="6">
    <source>
        <dbReference type="PROSITE" id="PS51898"/>
    </source>
</evidence>
<evidence type="ECO:0000313" key="8">
    <source>
        <dbReference type="EMBL" id="MEJ6348931.1"/>
    </source>
</evidence>
<dbReference type="EMBL" id="JAWMWG010000005">
    <property type="protein sequence ID" value="MEJ6348931.1"/>
    <property type="molecule type" value="Genomic_DNA"/>
</dbReference>
<keyword evidence="2" id="KW-0229">DNA integration</keyword>
<keyword evidence="4" id="KW-0233">DNA recombination</keyword>
<dbReference type="InterPro" id="IPR044068">
    <property type="entry name" value="CB"/>
</dbReference>
<feature type="domain" description="Tyr recombinase" evidence="6">
    <location>
        <begin position="132"/>
        <end position="323"/>
    </location>
</feature>
<evidence type="ECO:0000313" key="9">
    <source>
        <dbReference type="Proteomes" id="UP001377804"/>
    </source>
</evidence>
<dbReference type="InterPro" id="IPR010998">
    <property type="entry name" value="Integrase_recombinase_N"/>
</dbReference>
<sequence length="331" mass="38398">MKGEAMSQNNRSNFDLTTLNQLQQIQLTGDKSIDSTLVDDFINFLDVSEETSKTYRKNLKPFFTFLEINQIINPNRQNVIEYKRYLAELNHKPTTIQNRLVAIRQFFKWLNSIGFYPNITENVKSMKLNHTFKKDALTAKQATQLLHSIDRRTKEGKRAYAIIYLMVTTGLRTIEINRANIEDMRNVGNQFVLYIKGKGRTEKSEYVKITEHTLQAINDYLQSREMIKATDPLFVSNSHNSYNKRLSTRSISHIVKAQLKAINLFSPRLTAHSLRHTAGTLNMLSGGSLEETQQLLRHKNLQTTLIYSHALERMKNDSENRIDNFINQSHE</sequence>
<evidence type="ECO:0000256" key="5">
    <source>
        <dbReference type="PROSITE-ProRule" id="PRU01248"/>
    </source>
</evidence>
<proteinExistence type="inferred from homology"/>
<dbReference type="PROSITE" id="PS51900">
    <property type="entry name" value="CB"/>
    <property type="match status" value="1"/>
</dbReference>